<reference evidence="9" key="2">
    <citation type="journal article" date="2014" name="ISME J.">
        <title>Microbial stratification in low pH oxic and suboxic macroscopic growths along an acid mine drainage.</title>
        <authorList>
            <person name="Mendez-Garcia C."/>
            <person name="Mesa V."/>
            <person name="Sprenger R.R."/>
            <person name="Richter M."/>
            <person name="Diez M.S."/>
            <person name="Solano J."/>
            <person name="Bargiela R."/>
            <person name="Golyshina O.V."/>
            <person name="Manteca A."/>
            <person name="Ramos J.L."/>
            <person name="Gallego J.R."/>
            <person name="Llorente I."/>
            <person name="Martins Dos Santos V.A."/>
            <person name="Jensen O.N."/>
            <person name="Pelaez A.I."/>
            <person name="Sanchez J."/>
            <person name="Ferrer M."/>
        </authorList>
    </citation>
    <scope>NUCLEOTIDE SEQUENCE</scope>
</reference>
<dbReference type="SUPFAM" id="SSF140914">
    <property type="entry name" value="PriB N-terminal domain-like"/>
    <property type="match status" value="1"/>
</dbReference>
<evidence type="ECO:0000256" key="4">
    <source>
        <dbReference type="ARBA" id="ARBA00022705"/>
    </source>
</evidence>
<keyword evidence="6" id="KW-0408">Iron</keyword>
<dbReference type="GO" id="GO:0051539">
    <property type="term" value="F:4 iron, 4 sulfur cluster binding"/>
    <property type="evidence" value="ECO:0007669"/>
    <property type="project" value="UniProtKB-KW"/>
</dbReference>
<dbReference type="InterPro" id="IPR058560">
    <property type="entry name" value="DNA_primase_C"/>
</dbReference>
<evidence type="ECO:0000259" key="8">
    <source>
        <dbReference type="Pfam" id="PF04104"/>
    </source>
</evidence>
<dbReference type="GO" id="GO:0046872">
    <property type="term" value="F:metal ion binding"/>
    <property type="evidence" value="ECO:0007669"/>
    <property type="project" value="UniProtKB-KW"/>
</dbReference>
<gene>
    <name evidence="9" type="ORF">B2A_08488</name>
</gene>
<comment type="cofactor">
    <cofactor evidence="1">
        <name>[4Fe-4S] cluster</name>
        <dbReference type="ChEBI" id="CHEBI:49883"/>
    </cofactor>
</comment>
<keyword evidence="9" id="KW-0808">Transferase</keyword>
<keyword evidence="3" id="KW-0639">Primosome</keyword>
<dbReference type="InterPro" id="IPR023642">
    <property type="entry name" value="DNA_primase_lsu_PriL"/>
</dbReference>
<dbReference type="GO" id="GO:0006269">
    <property type="term" value="P:DNA replication, synthesis of primer"/>
    <property type="evidence" value="ECO:0007669"/>
    <property type="project" value="UniProtKB-KW"/>
</dbReference>
<dbReference type="EC" id="2.7.7.-" evidence="9"/>
<proteinExistence type="predicted"/>
<feature type="non-terminal residue" evidence="9">
    <location>
        <position position="288"/>
    </location>
</feature>
<feature type="domain" description="DNA primase large subunit C-terminal" evidence="8">
    <location>
        <begin position="214"/>
        <end position="283"/>
    </location>
</feature>
<keyword evidence="2" id="KW-0004">4Fe-4S</keyword>
<dbReference type="Pfam" id="PF04104">
    <property type="entry name" value="DNA_primase_lrg"/>
    <property type="match status" value="1"/>
</dbReference>
<protein>
    <submittedName>
        <fullName evidence="9">DNA primase large subunit</fullName>
        <ecNumber evidence="9">2.7.7.-</ecNumber>
    </submittedName>
</protein>
<evidence type="ECO:0000256" key="6">
    <source>
        <dbReference type="ARBA" id="ARBA00023004"/>
    </source>
</evidence>
<dbReference type="CDD" id="cd06560">
    <property type="entry name" value="PriL"/>
    <property type="match status" value="1"/>
</dbReference>
<reference evidence="9" key="1">
    <citation type="submission" date="2013-08" db="EMBL/GenBank/DDBJ databases">
        <authorList>
            <person name="Mendez C."/>
            <person name="Richter M."/>
            <person name="Ferrer M."/>
            <person name="Sanchez J."/>
        </authorList>
    </citation>
    <scope>NUCLEOTIDE SEQUENCE</scope>
</reference>
<keyword evidence="4" id="KW-0235">DNA replication</keyword>
<evidence type="ECO:0000313" key="9">
    <source>
        <dbReference type="EMBL" id="EQD47295.1"/>
    </source>
</evidence>
<sequence>MPGAAALAQGLGASVRELLQDPAFEGCRVVGRARIRAAAGDPRGGAAVLELDHAAEEERFLSFLFARYVLSSVAHPAARRRWAVAESKRASGRLERAGTDEIAEVGRRLGFGYEAVDREIAVPLVEYLHLATPIREAGFRLAGQRLRHGTVRVDPARAARLLEEGIRRTLAEPIPLDPALAAAIRGGEAALETELLERIPPPAAAPTAGLGPIHPDRFPPCLRKMRRTLEAGENLSHAGRFALAAFLHRVGADRETIVDAFRGAPDFDESITRYQVEHITQHGGGEGY</sequence>
<evidence type="ECO:0000256" key="1">
    <source>
        <dbReference type="ARBA" id="ARBA00001966"/>
    </source>
</evidence>
<evidence type="ECO:0000256" key="7">
    <source>
        <dbReference type="ARBA" id="ARBA00023014"/>
    </source>
</evidence>
<evidence type="ECO:0000256" key="5">
    <source>
        <dbReference type="ARBA" id="ARBA00022723"/>
    </source>
</evidence>
<evidence type="ECO:0000256" key="2">
    <source>
        <dbReference type="ARBA" id="ARBA00022485"/>
    </source>
</evidence>
<keyword evidence="9" id="KW-0548">Nucleotidyltransferase</keyword>
<accession>T1AYV8</accession>
<comment type="caution">
    <text evidence="9">The sequence shown here is derived from an EMBL/GenBank/DDBJ whole genome shotgun (WGS) entry which is preliminary data.</text>
</comment>
<dbReference type="EMBL" id="AUZZ01006117">
    <property type="protein sequence ID" value="EQD47295.1"/>
    <property type="molecule type" value="Genomic_DNA"/>
</dbReference>
<keyword evidence="7" id="KW-0411">Iron-sulfur</keyword>
<dbReference type="GO" id="GO:0003899">
    <property type="term" value="F:DNA-directed RNA polymerase activity"/>
    <property type="evidence" value="ECO:0007669"/>
    <property type="project" value="InterPro"/>
</dbReference>
<name>T1AYV8_9ZZZZ</name>
<dbReference type="AlphaFoldDB" id="T1AYV8"/>
<keyword evidence="5" id="KW-0479">Metal-binding</keyword>
<evidence type="ECO:0000256" key="3">
    <source>
        <dbReference type="ARBA" id="ARBA00022515"/>
    </source>
</evidence>
<dbReference type="GO" id="GO:1990077">
    <property type="term" value="C:primosome complex"/>
    <property type="evidence" value="ECO:0007669"/>
    <property type="project" value="UniProtKB-KW"/>
</dbReference>
<organism evidence="9">
    <name type="scientific">mine drainage metagenome</name>
    <dbReference type="NCBI Taxonomy" id="410659"/>
    <lineage>
        <taxon>unclassified sequences</taxon>
        <taxon>metagenomes</taxon>
        <taxon>ecological metagenomes</taxon>
    </lineage>
</organism>